<reference evidence="1" key="2">
    <citation type="submission" date="2019-06" db="EMBL/GenBank/DDBJ databases">
        <title>Genomics analysis of Aphanomyces spp. identifies a new class of oomycete effector associated with host adaptation.</title>
        <authorList>
            <person name="Gaulin E."/>
        </authorList>
    </citation>
    <scope>NUCLEOTIDE SEQUENCE</scope>
    <source>
        <strain evidence="1">CBS 578.67</strain>
    </source>
</reference>
<gene>
    <name evidence="2" type="primary">Aste57867_7280</name>
    <name evidence="1" type="ORF">As57867_007255</name>
    <name evidence="2" type="ORF">ASTE57867_7280</name>
</gene>
<evidence type="ECO:0000313" key="3">
    <source>
        <dbReference type="Proteomes" id="UP000332933"/>
    </source>
</evidence>
<evidence type="ECO:0000313" key="2">
    <source>
        <dbReference type="EMBL" id="VFT84201.1"/>
    </source>
</evidence>
<dbReference type="Proteomes" id="UP000332933">
    <property type="component" value="Unassembled WGS sequence"/>
</dbReference>
<sequence length="139" mass="14869">MPTPQPTPAPSGCSLVHGSNIRIVSPDGSGGWAVDDNNIGIISSTDKLMAVSLNSKPNEVVISDTRLKTYTYFQVVSGWMHNTATTKRAQTFTCAEVDGGFVTWRAPDGTYVTADNGKLATGPLNGAPTINQKWIVTKW</sequence>
<proteinExistence type="predicted"/>
<evidence type="ECO:0000313" key="1">
    <source>
        <dbReference type="EMBL" id="KAF0704708.1"/>
    </source>
</evidence>
<keyword evidence="3" id="KW-1185">Reference proteome</keyword>
<accession>A0A485KI31</accession>
<dbReference type="EMBL" id="CAADRA010003846">
    <property type="protein sequence ID" value="VFT84201.1"/>
    <property type="molecule type" value="Genomic_DNA"/>
</dbReference>
<dbReference type="EMBL" id="VJMH01003834">
    <property type="protein sequence ID" value="KAF0704708.1"/>
    <property type="molecule type" value="Genomic_DNA"/>
</dbReference>
<organism evidence="2 3">
    <name type="scientific">Aphanomyces stellatus</name>
    <dbReference type="NCBI Taxonomy" id="120398"/>
    <lineage>
        <taxon>Eukaryota</taxon>
        <taxon>Sar</taxon>
        <taxon>Stramenopiles</taxon>
        <taxon>Oomycota</taxon>
        <taxon>Saprolegniomycetes</taxon>
        <taxon>Saprolegniales</taxon>
        <taxon>Verrucalvaceae</taxon>
        <taxon>Aphanomyces</taxon>
    </lineage>
</organism>
<dbReference type="AlphaFoldDB" id="A0A485KI31"/>
<reference evidence="2 3" key="1">
    <citation type="submission" date="2019-03" db="EMBL/GenBank/DDBJ databases">
        <authorList>
            <person name="Gaulin E."/>
            <person name="Dumas B."/>
        </authorList>
    </citation>
    <scope>NUCLEOTIDE SEQUENCE [LARGE SCALE GENOMIC DNA]</scope>
    <source>
        <strain evidence="2">CBS 568.67</strain>
    </source>
</reference>
<protein>
    <submittedName>
        <fullName evidence="2">Aste57867_7280 protein</fullName>
    </submittedName>
</protein>
<name>A0A485KI31_9STRA</name>